<accession>A0AAU7ZDX9</accession>
<reference evidence="2" key="2">
    <citation type="journal article" date="2024" name="Environ. Microbiol.">
        <title>Genome analysis and description of Tunturibacter gen. nov. expands the diversity of Terriglobia in tundra soils.</title>
        <authorList>
            <person name="Messyasz A."/>
            <person name="Mannisto M.K."/>
            <person name="Kerkhof L.J."/>
            <person name="Haggblom M.M."/>
        </authorList>
    </citation>
    <scope>NUCLEOTIDE SEQUENCE</scope>
    <source>
        <strain evidence="2">M8UP23</strain>
    </source>
</reference>
<dbReference type="AlphaFoldDB" id="A0AAU7ZDX9"/>
<evidence type="ECO:0000256" key="1">
    <source>
        <dbReference type="SAM" id="MobiDB-lite"/>
    </source>
</evidence>
<protein>
    <submittedName>
        <fullName evidence="2">Uncharacterized protein</fullName>
    </submittedName>
</protein>
<sequence length="40" mass="4316">MTVRTGNGNSTTQLQNTGILRSAQNDDRIVGATRWVVGAR</sequence>
<evidence type="ECO:0000313" key="2">
    <source>
        <dbReference type="EMBL" id="XCB26542.1"/>
    </source>
</evidence>
<dbReference type="KEGG" id="temp:RBB75_19295"/>
<organism evidence="2">
    <name type="scientific">Tunturiibacter empetritectus</name>
    <dbReference type="NCBI Taxonomy" id="3069691"/>
    <lineage>
        <taxon>Bacteria</taxon>
        <taxon>Pseudomonadati</taxon>
        <taxon>Acidobacteriota</taxon>
        <taxon>Terriglobia</taxon>
        <taxon>Terriglobales</taxon>
        <taxon>Acidobacteriaceae</taxon>
        <taxon>Tunturiibacter</taxon>
    </lineage>
</organism>
<gene>
    <name evidence="2" type="ORF">RBB75_19295</name>
</gene>
<proteinExistence type="predicted"/>
<name>A0AAU7ZDX9_9BACT</name>
<dbReference type="RefSeq" id="WP_353069021.1">
    <property type="nucleotide sequence ID" value="NZ_CP132932.1"/>
</dbReference>
<feature type="region of interest" description="Disordered" evidence="1">
    <location>
        <begin position="1"/>
        <end position="23"/>
    </location>
</feature>
<dbReference type="EMBL" id="CP132932">
    <property type="protein sequence ID" value="XCB26542.1"/>
    <property type="molecule type" value="Genomic_DNA"/>
</dbReference>
<reference evidence="2" key="1">
    <citation type="submission" date="2023-08" db="EMBL/GenBank/DDBJ databases">
        <authorList>
            <person name="Messyasz A."/>
            <person name="Mannisto M.K."/>
            <person name="Kerkhof L.J."/>
            <person name="Haggblom M."/>
        </authorList>
    </citation>
    <scope>NUCLEOTIDE SEQUENCE</scope>
    <source>
        <strain evidence="2">M8UP23</strain>
    </source>
</reference>